<reference evidence="1" key="1">
    <citation type="submission" date="2018-05" db="EMBL/GenBank/DDBJ databases">
        <authorList>
            <person name="Lanie J.A."/>
            <person name="Ng W.-L."/>
            <person name="Kazmierczak K.M."/>
            <person name="Andrzejewski T.M."/>
            <person name="Davidsen T.M."/>
            <person name="Wayne K.J."/>
            <person name="Tettelin H."/>
            <person name="Glass J.I."/>
            <person name="Rusch D."/>
            <person name="Podicherti R."/>
            <person name="Tsui H.-C.T."/>
            <person name="Winkler M.E."/>
        </authorList>
    </citation>
    <scope>NUCLEOTIDE SEQUENCE</scope>
</reference>
<organism evidence="1">
    <name type="scientific">marine metagenome</name>
    <dbReference type="NCBI Taxonomy" id="408172"/>
    <lineage>
        <taxon>unclassified sequences</taxon>
        <taxon>metagenomes</taxon>
        <taxon>ecological metagenomes</taxon>
    </lineage>
</organism>
<sequence length="29" mass="3711">MIRDIQLKDKEQWEKLYRGYADFYKVEMN</sequence>
<feature type="non-terminal residue" evidence="1">
    <location>
        <position position="29"/>
    </location>
</feature>
<dbReference type="AlphaFoldDB" id="A0A382PTL9"/>
<protein>
    <recommendedName>
        <fullName evidence="2">GNAT family N-acetyltransferase</fullName>
    </recommendedName>
</protein>
<evidence type="ECO:0000313" key="1">
    <source>
        <dbReference type="EMBL" id="SVC76140.1"/>
    </source>
</evidence>
<gene>
    <name evidence="1" type="ORF">METZ01_LOCUS328994</name>
</gene>
<name>A0A382PTL9_9ZZZZ</name>
<proteinExistence type="predicted"/>
<dbReference type="EMBL" id="UINC01109366">
    <property type="protein sequence ID" value="SVC76140.1"/>
    <property type="molecule type" value="Genomic_DNA"/>
</dbReference>
<accession>A0A382PTL9</accession>
<evidence type="ECO:0008006" key="2">
    <source>
        <dbReference type="Google" id="ProtNLM"/>
    </source>
</evidence>